<dbReference type="PROSITE" id="PS01186">
    <property type="entry name" value="EGF_2"/>
    <property type="match status" value="1"/>
</dbReference>
<reference evidence="12 13" key="1">
    <citation type="journal article" date="2015" name="Sci. Rep.">
        <title>Genome of the facultative scuticociliatosis pathogen Pseudocohnilembus persalinus provides insight into its virulence through horizontal gene transfer.</title>
        <authorList>
            <person name="Xiong J."/>
            <person name="Wang G."/>
            <person name="Cheng J."/>
            <person name="Tian M."/>
            <person name="Pan X."/>
            <person name="Warren A."/>
            <person name="Jiang C."/>
            <person name="Yuan D."/>
            <person name="Miao W."/>
        </authorList>
    </citation>
    <scope>NUCLEOTIDE SEQUENCE [LARGE SCALE GENOMIC DNA]</scope>
    <source>
        <strain evidence="12">36N120E</strain>
    </source>
</reference>
<dbReference type="OMA" id="RICPNAC"/>
<dbReference type="Proteomes" id="UP000054937">
    <property type="component" value="Unassembled WGS sequence"/>
</dbReference>
<dbReference type="GO" id="GO:0046872">
    <property type="term" value="F:metal ion binding"/>
    <property type="evidence" value="ECO:0007669"/>
    <property type="project" value="UniProtKB-KW"/>
</dbReference>
<dbReference type="SUPFAM" id="SSF55486">
    <property type="entry name" value="Metalloproteases ('zincins'), catalytic domain"/>
    <property type="match status" value="1"/>
</dbReference>
<keyword evidence="9" id="KW-0732">Signal</keyword>
<comment type="similarity">
    <text evidence="1">Belongs to the peptidase M8 family.</text>
</comment>
<dbReference type="GO" id="GO:0006508">
    <property type="term" value="P:proteolysis"/>
    <property type="evidence" value="ECO:0007669"/>
    <property type="project" value="UniProtKB-KW"/>
</dbReference>
<dbReference type="GO" id="GO:0005737">
    <property type="term" value="C:cytoplasm"/>
    <property type="evidence" value="ECO:0007669"/>
    <property type="project" value="TreeGrafter"/>
</dbReference>
<dbReference type="GO" id="GO:0004222">
    <property type="term" value="F:metalloendopeptidase activity"/>
    <property type="evidence" value="ECO:0007669"/>
    <property type="project" value="InterPro"/>
</dbReference>
<protein>
    <recommendedName>
        <fullName evidence="10 11">EGF-like domain-containing protein</fullName>
    </recommendedName>
</protein>
<keyword evidence="13" id="KW-1185">Reference proteome</keyword>
<organism evidence="12 13">
    <name type="scientific">Pseudocohnilembus persalinus</name>
    <name type="common">Ciliate</name>
    <dbReference type="NCBI Taxonomy" id="266149"/>
    <lineage>
        <taxon>Eukaryota</taxon>
        <taxon>Sar</taxon>
        <taxon>Alveolata</taxon>
        <taxon>Ciliophora</taxon>
        <taxon>Intramacronucleata</taxon>
        <taxon>Oligohymenophorea</taxon>
        <taxon>Scuticociliatia</taxon>
        <taxon>Philasterida</taxon>
        <taxon>Pseudocohnilembidae</taxon>
        <taxon>Pseudocohnilembus</taxon>
    </lineage>
</organism>
<name>A0A0V0QD34_PSEPJ</name>
<dbReference type="AlphaFoldDB" id="A0A0V0QD34"/>
<dbReference type="Gene3D" id="2.10.25.10">
    <property type="entry name" value="Laminin"/>
    <property type="match status" value="1"/>
</dbReference>
<dbReference type="Gene3D" id="3.90.132.10">
    <property type="entry name" value="Leishmanolysin , domain 2"/>
    <property type="match status" value="1"/>
</dbReference>
<feature type="domain" description="EGF-like" evidence="10 11">
    <location>
        <begin position="585"/>
        <end position="596"/>
    </location>
</feature>
<accession>A0A0V0QD34</accession>
<feature type="binding site" evidence="8">
    <location>
        <position position="373"/>
    </location>
    <ligand>
        <name>Zn(2+)</name>
        <dbReference type="ChEBI" id="CHEBI:29105"/>
        <note>catalytic</note>
    </ligand>
</feature>
<feature type="binding site" evidence="8">
    <location>
        <position position="307"/>
    </location>
    <ligand>
        <name>Zn(2+)</name>
        <dbReference type="ChEBI" id="CHEBI:29105"/>
        <note>catalytic</note>
    </ligand>
</feature>
<sequence>MKAKVTLGLLLLGTIIVLALYSSESTLSSQLFKKHSKQISTLQFEKESQLKSLKSELEKETNFEEIKEKIQFDKESQKLIFLQSEKELKINKHVKIWSDSEIQHMKLGKAQGKETFKHNCVHEQKQEHWKAHQQEQESVFQQEIMIQQQQERKFQHKEASDWQAIRFHVDYSNIMNNGIPEESIDFIKNKMIPAAQAYFESTFLVHRLESPIVPSKYYTSRGYKCNGEVEIPESIYGGVEDADMVMIITAGYDEGENYLAYASKCHQYEREIDSKRPTLGFFRINASFLEKDLNAQRWFTWVETAIHEMMHAMGFSSYQFKNFLNNGGQVGQFNGQNFFMGHNTVAYGKSYFKCNFNGVPLEQNGGSGSAGSHWERTALGNEGMTASDFGDAVFSKFTLNLFRDSGWYEYNESNAQELAWAKGGGCDTMKGLCDKTIPEHTCTVGNQGCSFDYSAAGVCVIQDSFAPDCPFYMGYSNGNCQYGDYMTKIAARVGGAVNYDSRCWDIKSQTAGYSNLADSCFESSCVDGQVSVKVDGKWQTCKQEGDLIYGKNVVLECPEFDTFCIVESNCDNSCTAQGTCINGTCQCYKGYAGDSCQLAADESSTDDAGNGSDVPEDDESTYKYKKYYGTYYCHSNDYLLQNGDQYLCCNDEVNGCCGLYQQVTPGYCYCINGMSFDYYTQRCI</sequence>
<evidence type="ECO:0000256" key="9">
    <source>
        <dbReference type="SAM" id="SignalP"/>
    </source>
</evidence>
<keyword evidence="6 8" id="KW-0482">Metalloprotease</keyword>
<dbReference type="PANTHER" id="PTHR10942">
    <property type="entry name" value="LEISHMANOLYSIN-LIKE PEPTIDASE"/>
    <property type="match status" value="1"/>
</dbReference>
<evidence type="ECO:0000256" key="6">
    <source>
        <dbReference type="ARBA" id="ARBA00023049"/>
    </source>
</evidence>
<dbReference type="PANTHER" id="PTHR10942:SF0">
    <property type="entry name" value="LEISHMANOLYSIN-LIKE PEPTIDASE"/>
    <property type="match status" value="1"/>
</dbReference>
<dbReference type="PRINTS" id="PR00782">
    <property type="entry name" value="LSHMANOLYSIN"/>
</dbReference>
<keyword evidence="2" id="KW-0645">Protease</keyword>
<keyword evidence="4" id="KW-0378">Hydrolase</keyword>
<comment type="cofactor">
    <cofactor evidence="8">
        <name>Zn(2+)</name>
        <dbReference type="ChEBI" id="CHEBI:29105"/>
    </cofactor>
    <text evidence="8">Binds 1 zinc ion per subunit.</text>
</comment>
<feature type="binding site" evidence="8">
    <location>
        <position position="311"/>
    </location>
    <ligand>
        <name>Zn(2+)</name>
        <dbReference type="ChEBI" id="CHEBI:29105"/>
        <note>catalytic</note>
    </ligand>
</feature>
<evidence type="ECO:0000256" key="7">
    <source>
        <dbReference type="PIRSR" id="PIRSR601577-1"/>
    </source>
</evidence>
<dbReference type="PROSITE" id="PS00022">
    <property type="entry name" value="EGF_1"/>
    <property type="match status" value="1"/>
</dbReference>
<feature type="chain" id="PRO_5006867405" description="EGF-like domain-containing protein" evidence="9">
    <location>
        <begin position="20"/>
        <end position="684"/>
    </location>
</feature>
<evidence type="ECO:0000256" key="1">
    <source>
        <dbReference type="ARBA" id="ARBA00005860"/>
    </source>
</evidence>
<dbReference type="Gene3D" id="3.10.170.20">
    <property type="match status" value="1"/>
</dbReference>
<evidence type="ECO:0000259" key="10">
    <source>
        <dbReference type="PROSITE" id="PS00022"/>
    </source>
</evidence>
<evidence type="ECO:0000256" key="2">
    <source>
        <dbReference type="ARBA" id="ARBA00022670"/>
    </source>
</evidence>
<dbReference type="InterPro" id="IPR000742">
    <property type="entry name" value="EGF"/>
</dbReference>
<feature type="signal peptide" evidence="9">
    <location>
        <begin position="1"/>
        <end position="19"/>
    </location>
</feature>
<evidence type="ECO:0000256" key="3">
    <source>
        <dbReference type="ARBA" id="ARBA00022723"/>
    </source>
</evidence>
<keyword evidence="5 8" id="KW-0862">Zinc</keyword>
<dbReference type="GO" id="GO:0007155">
    <property type="term" value="P:cell adhesion"/>
    <property type="evidence" value="ECO:0007669"/>
    <property type="project" value="InterPro"/>
</dbReference>
<evidence type="ECO:0000313" key="12">
    <source>
        <dbReference type="EMBL" id="KRX00137.1"/>
    </source>
</evidence>
<evidence type="ECO:0000259" key="11">
    <source>
        <dbReference type="PROSITE" id="PS01186"/>
    </source>
</evidence>
<keyword evidence="3 8" id="KW-0479">Metal-binding</keyword>
<evidence type="ECO:0000313" key="13">
    <source>
        <dbReference type="Proteomes" id="UP000054937"/>
    </source>
</evidence>
<evidence type="ECO:0000256" key="5">
    <source>
        <dbReference type="ARBA" id="ARBA00022833"/>
    </source>
</evidence>
<comment type="caution">
    <text evidence="12">The sequence shown here is derived from an EMBL/GenBank/DDBJ whole genome shotgun (WGS) entry which is preliminary data.</text>
</comment>
<dbReference type="Pfam" id="PF01457">
    <property type="entry name" value="Peptidase_M8"/>
    <property type="match status" value="1"/>
</dbReference>
<evidence type="ECO:0000256" key="4">
    <source>
        <dbReference type="ARBA" id="ARBA00022801"/>
    </source>
</evidence>
<dbReference type="InterPro" id="IPR001577">
    <property type="entry name" value="Peptidase_M8"/>
</dbReference>
<proteinExistence type="inferred from homology"/>
<gene>
    <name evidence="12" type="ORF">PPERSA_10636</name>
</gene>
<feature type="active site" evidence="7">
    <location>
        <position position="308"/>
    </location>
</feature>
<dbReference type="EMBL" id="LDAU01000194">
    <property type="protein sequence ID" value="KRX00137.1"/>
    <property type="molecule type" value="Genomic_DNA"/>
</dbReference>
<dbReference type="OrthoDB" id="527990at2759"/>
<dbReference type="GO" id="GO:0016020">
    <property type="term" value="C:membrane"/>
    <property type="evidence" value="ECO:0007669"/>
    <property type="project" value="InterPro"/>
</dbReference>
<dbReference type="InParanoid" id="A0A0V0QD34"/>
<evidence type="ECO:0000256" key="8">
    <source>
        <dbReference type="PIRSR" id="PIRSR601577-2"/>
    </source>
</evidence>